<accession>A0A2S0ME69</accession>
<dbReference type="Proteomes" id="UP000239709">
    <property type="component" value="Chromosome"/>
</dbReference>
<sequence length="168" mass="18142">MAAALYIRLDDLSDPCIATFLEEHLADMRRVSPPESVHALDLAALRAPDIRFWTAWAGAAEPADSAQGADGPALVGTAALKRLDAAHAELKSMRTAAVWRGQGVAAQMLVYVMDQARAAGHTRLSLETGSEEFFASARALYARHGFMPCAHFGSYQPDPHSCFMTRAL</sequence>
<reference evidence="4 5" key="1">
    <citation type="submission" date="2018-03" db="EMBL/GenBank/DDBJ databases">
        <title>Genome sequencing of Ottowia sp.</title>
        <authorList>
            <person name="Kim S.-J."/>
            <person name="Heo J."/>
            <person name="Kwon S.-W."/>
        </authorList>
    </citation>
    <scope>NUCLEOTIDE SEQUENCE [LARGE SCALE GENOMIC DNA]</scope>
    <source>
        <strain evidence="4 5">KADR8-3</strain>
    </source>
</reference>
<dbReference type="PROSITE" id="PS51186">
    <property type="entry name" value="GNAT"/>
    <property type="match status" value="1"/>
</dbReference>
<evidence type="ECO:0000259" key="3">
    <source>
        <dbReference type="PROSITE" id="PS51186"/>
    </source>
</evidence>
<dbReference type="PANTHER" id="PTHR43877:SF5">
    <property type="entry name" value="BLL8307 PROTEIN"/>
    <property type="match status" value="1"/>
</dbReference>
<dbReference type="AlphaFoldDB" id="A0A2S0ME69"/>
<feature type="domain" description="N-acetyltransferase" evidence="3">
    <location>
        <begin position="26"/>
        <end position="168"/>
    </location>
</feature>
<dbReference type="SUPFAM" id="SSF55729">
    <property type="entry name" value="Acyl-CoA N-acyltransferases (Nat)"/>
    <property type="match status" value="1"/>
</dbReference>
<dbReference type="RefSeq" id="WP_106702747.1">
    <property type="nucleotide sequence ID" value="NZ_CP027666.1"/>
</dbReference>
<evidence type="ECO:0000256" key="1">
    <source>
        <dbReference type="ARBA" id="ARBA00022679"/>
    </source>
</evidence>
<gene>
    <name evidence="4" type="ORF">C6570_08010</name>
</gene>
<evidence type="ECO:0000313" key="4">
    <source>
        <dbReference type="EMBL" id="AVO34192.1"/>
    </source>
</evidence>
<proteinExistence type="predicted"/>
<dbReference type="KEGG" id="otk:C6570_08010"/>
<dbReference type="PANTHER" id="PTHR43877">
    <property type="entry name" value="AMINOALKYLPHOSPHONATE N-ACETYLTRANSFERASE-RELATED-RELATED"/>
    <property type="match status" value="1"/>
</dbReference>
<dbReference type="InterPro" id="IPR050832">
    <property type="entry name" value="Bact_Acetyltransf"/>
</dbReference>
<protein>
    <submittedName>
        <fullName evidence="4">GNAT family N-acetyltransferase</fullName>
    </submittedName>
</protein>
<dbReference type="CDD" id="cd04301">
    <property type="entry name" value="NAT_SF"/>
    <property type="match status" value="1"/>
</dbReference>
<dbReference type="EMBL" id="CP027666">
    <property type="protein sequence ID" value="AVO34192.1"/>
    <property type="molecule type" value="Genomic_DNA"/>
</dbReference>
<dbReference type="Gene3D" id="3.40.630.30">
    <property type="match status" value="1"/>
</dbReference>
<keyword evidence="1 4" id="KW-0808">Transferase</keyword>
<dbReference type="InterPro" id="IPR000182">
    <property type="entry name" value="GNAT_dom"/>
</dbReference>
<dbReference type="GO" id="GO:0016747">
    <property type="term" value="F:acyltransferase activity, transferring groups other than amino-acyl groups"/>
    <property type="evidence" value="ECO:0007669"/>
    <property type="project" value="InterPro"/>
</dbReference>
<keyword evidence="2" id="KW-0012">Acyltransferase</keyword>
<evidence type="ECO:0000313" key="5">
    <source>
        <dbReference type="Proteomes" id="UP000239709"/>
    </source>
</evidence>
<dbReference type="Pfam" id="PF00583">
    <property type="entry name" value="Acetyltransf_1"/>
    <property type="match status" value="1"/>
</dbReference>
<name>A0A2S0ME69_9BURK</name>
<keyword evidence="5" id="KW-1185">Reference proteome</keyword>
<dbReference type="InterPro" id="IPR016181">
    <property type="entry name" value="Acyl_CoA_acyltransferase"/>
</dbReference>
<dbReference type="OrthoDB" id="9803233at2"/>
<organism evidence="4 5">
    <name type="scientific">Ottowia oryzae</name>
    <dbReference type="NCBI Taxonomy" id="2109914"/>
    <lineage>
        <taxon>Bacteria</taxon>
        <taxon>Pseudomonadati</taxon>
        <taxon>Pseudomonadota</taxon>
        <taxon>Betaproteobacteria</taxon>
        <taxon>Burkholderiales</taxon>
        <taxon>Comamonadaceae</taxon>
        <taxon>Ottowia</taxon>
    </lineage>
</organism>
<evidence type="ECO:0000256" key="2">
    <source>
        <dbReference type="ARBA" id="ARBA00023315"/>
    </source>
</evidence>